<evidence type="ECO:0000256" key="1">
    <source>
        <dbReference type="ARBA" id="ARBA00010866"/>
    </source>
</evidence>
<sequence>MDQVVQGEIKKAVEAYGTENVVVILGSPDPESAEIFAETVTVGDPTYAGPLAGVSLGVPVYHILEDQIKSEVKEEVYEEQIGLMELSLDKDGISDAMKNARGY</sequence>
<comment type="caution">
    <text evidence="9">The sequence shown here is derived from an EMBL/GenBank/DDBJ whole genome shotgun (WGS) entry which is preliminary data.</text>
</comment>
<proteinExistence type="inferred from homology"/>
<dbReference type="AlphaFoldDB" id="A0A840QQM6"/>
<dbReference type="PIRSF" id="PIRSF000181">
    <property type="entry name" value="Grc_selenoprot_A"/>
    <property type="match status" value="1"/>
</dbReference>
<dbReference type="GO" id="GO:0030699">
    <property type="term" value="F:glycine reductase activity"/>
    <property type="evidence" value="ECO:0007669"/>
    <property type="project" value="UniProtKB-EC"/>
</dbReference>
<dbReference type="GO" id="GO:0030700">
    <property type="term" value="C:glycine reductase complex"/>
    <property type="evidence" value="ECO:0007669"/>
    <property type="project" value="InterPro"/>
</dbReference>
<evidence type="ECO:0000256" key="3">
    <source>
        <dbReference type="ARBA" id="ARBA00023002"/>
    </source>
</evidence>
<evidence type="ECO:0000313" key="9">
    <source>
        <dbReference type="EMBL" id="MBB5173742.1"/>
    </source>
</evidence>
<keyword evidence="2" id="KW-0712">Selenocysteine</keyword>
<dbReference type="EMBL" id="JACHHB010000007">
    <property type="protein sequence ID" value="MBB5173742.1"/>
    <property type="molecule type" value="Genomic_DNA"/>
</dbReference>
<dbReference type="Pfam" id="PF04723">
    <property type="entry name" value="GRDA"/>
    <property type="match status" value="1"/>
</dbReference>
<comment type="subunit">
    <text evidence="5">Monomer. Component of the glycine, sarcosine and betaine reductase complexes, together with components B and C.</text>
</comment>
<keyword evidence="3" id="KW-0560">Oxidoreductase</keyword>
<reference evidence="9 10" key="1">
    <citation type="submission" date="2020-08" db="EMBL/GenBank/DDBJ databases">
        <title>Genomic Encyclopedia of Type Strains, Phase IV (KMG-IV): sequencing the most valuable type-strain genomes for metagenomic binning, comparative biology and taxonomic classification.</title>
        <authorList>
            <person name="Goeker M."/>
        </authorList>
    </citation>
    <scope>NUCLEOTIDE SEQUENCE [LARGE SCALE GENOMIC DNA]</scope>
    <source>
        <strain evidence="9 10">DSM 24696</strain>
    </source>
</reference>
<gene>
    <name evidence="9" type="ORF">HNQ41_001931</name>
</gene>
<evidence type="ECO:0000256" key="5">
    <source>
        <dbReference type="ARBA" id="ARBA00025846"/>
    </source>
</evidence>
<comment type="catalytic activity">
    <reaction evidence="7">
        <text>acetyl phosphate + trimethylamine + [thioredoxin]-disulfide + H2O = glycine betaine + [thioredoxin]-dithiol + phosphate + H(+)</text>
        <dbReference type="Rhea" id="RHEA:11848"/>
        <dbReference type="Rhea" id="RHEA-COMP:10698"/>
        <dbReference type="Rhea" id="RHEA-COMP:10700"/>
        <dbReference type="ChEBI" id="CHEBI:15377"/>
        <dbReference type="ChEBI" id="CHEBI:15378"/>
        <dbReference type="ChEBI" id="CHEBI:17750"/>
        <dbReference type="ChEBI" id="CHEBI:22191"/>
        <dbReference type="ChEBI" id="CHEBI:29950"/>
        <dbReference type="ChEBI" id="CHEBI:43474"/>
        <dbReference type="ChEBI" id="CHEBI:50058"/>
        <dbReference type="ChEBI" id="CHEBI:58389"/>
        <dbReference type="EC" id="1.21.4.4"/>
    </reaction>
</comment>
<comment type="catalytic activity">
    <reaction evidence="6">
        <text>acetyl phosphate + [thioredoxin]-disulfide + NH4(+) + H2O = [thioredoxin]-dithiol + glycine + phosphate + H(+)</text>
        <dbReference type="Rhea" id="RHEA:12232"/>
        <dbReference type="Rhea" id="RHEA-COMP:10698"/>
        <dbReference type="Rhea" id="RHEA-COMP:10700"/>
        <dbReference type="ChEBI" id="CHEBI:15377"/>
        <dbReference type="ChEBI" id="CHEBI:15378"/>
        <dbReference type="ChEBI" id="CHEBI:22191"/>
        <dbReference type="ChEBI" id="CHEBI:28938"/>
        <dbReference type="ChEBI" id="CHEBI:29950"/>
        <dbReference type="ChEBI" id="CHEBI:43474"/>
        <dbReference type="ChEBI" id="CHEBI:50058"/>
        <dbReference type="ChEBI" id="CHEBI:57305"/>
        <dbReference type="EC" id="1.21.4.2"/>
    </reaction>
</comment>
<evidence type="ECO:0000256" key="6">
    <source>
        <dbReference type="ARBA" id="ARBA00047603"/>
    </source>
</evidence>
<comment type="catalytic activity">
    <reaction evidence="8">
        <text>acetyl phosphate + methylamine + [thioredoxin]-disulfide + H2O = sarcosine + [thioredoxin]-dithiol + phosphate + H(+)</text>
        <dbReference type="Rhea" id="RHEA:12825"/>
        <dbReference type="Rhea" id="RHEA-COMP:10698"/>
        <dbReference type="Rhea" id="RHEA-COMP:10700"/>
        <dbReference type="ChEBI" id="CHEBI:15377"/>
        <dbReference type="ChEBI" id="CHEBI:15378"/>
        <dbReference type="ChEBI" id="CHEBI:22191"/>
        <dbReference type="ChEBI" id="CHEBI:29950"/>
        <dbReference type="ChEBI" id="CHEBI:43474"/>
        <dbReference type="ChEBI" id="CHEBI:50058"/>
        <dbReference type="ChEBI" id="CHEBI:57433"/>
        <dbReference type="ChEBI" id="CHEBI:59338"/>
        <dbReference type="EC" id="1.21.4.3"/>
    </reaction>
</comment>
<comment type="similarity">
    <text evidence="1">Belongs to the GrdA family.</text>
</comment>
<evidence type="ECO:0000256" key="7">
    <source>
        <dbReference type="ARBA" id="ARBA00048189"/>
    </source>
</evidence>
<accession>A0A840QQM6</accession>
<protein>
    <recommendedName>
        <fullName evidence="11">Glycine/sarcosine/betaine reductase complex protein A</fullName>
    </recommendedName>
</protein>
<dbReference type="GO" id="GO:0033795">
    <property type="term" value="F:betaine reductase activity"/>
    <property type="evidence" value="ECO:0007669"/>
    <property type="project" value="UniProtKB-EC"/>
</dbReference>
<evidence type="ECO:0000256" key="4">
    <source>
        <dbReference type="ARBA" id="ARBA00025583"/>
    </source>
</evidence>
<name>A0A840QQM6_9BACI</name>
<evidence type="ECO:0000313" key="10">
    <source>
        <dbReference type="Proteomes" id="UP000551878"/>
    </source>
</evidence>
<dbReference type="InterPro" id="IPR006812">
    <property type="entry name" value="GRDA"/>
</dbReference>
<dbReference type="Proteomes" id="UP000551878">
    <property type="component" value="Unassembled WGS sequence"/>
</dbReference>
<organism evidence="9 10">
    <name type="scientific">Texcoconibacillus texcoconensis</name>
    <dbReference type="NCBI Taxonomy" id="1095777"/>
    <lineage>
        <taxon>Bacteria</taxon>
        <taxon>Bacillati</taxon>
        <taxon>Bacillota</taxon>
        <taxon>Bacilli</taxon>
        <taxon>Bacillales</taxon>
        <taxon>Bacillaceae</taxon>
        <taxon>Texcoconibacillus</taxon>
    </lineage>
</organism>
<evidence type="ECO:0008006" key="11">
    <source>
        <dbReference type="Google" id="ProtNLM"/>
    </source>
</evidence>
<evidence type="ECO:0000256" key="8">
    <source>
        <dbReference type="ARBA" id="ARBA00048720"/>
    </source>
</evidence>
<dbReference type="GO" id="GO:0033794">
    <property type="term" value="F:sarcosine reductase activity"/>
    <property type="evidence" value="ECO:0007669"/>
    <property type="project" value="UniProtKB-EC"/>
</dbReference>
<keyword evidence="10" id="KW-1185">Reference proteome</keyword>
<evidence type="ECO:0000256" key="2">
    <source>
        <dbReference type="ARBA" id="ARBA00022933"/>
    </source>
</evidence>
<comment type="function">
    <text evidence="4">In the first step of glycine, betaine and sarcosine reductases, the substrate is bound to component PB via a Schiff base intermediate. Then the PB-activated substrate is nucleophilically attacked by the selenol anion of component PA to transform it to a carboxymethylated selenoether and the respective amine. By action of component PC, acetyl phosphate is formed, leaving component PA in its oxidized state. Finally component PA becomes reduced by the thioredoxin system to start a new catalytic cycle of reductive deamination.</text>
</comment>